<evidence type="ECO:0008006" key="4">
    <source>
        <dbReference type="Google" id="ProtNLM"/>
    </source>
</evidence>
<comment type="caution">
    <text evidence="2">The sequence shown here is derived from an EMBL/GenBank/DDBJ whole genome shotgun (WGS) entry which is preliminary data.</text>
</comment>
<feature type="compositionally biased region" description="Low complexity" evidence="1">
    <location>
        <begin position="180"/>
        <end position="208"/>
    </location>
</feature>
<feature type="compositionally biased region" description="Polar residues" evidence="1">
    <location>
        <begin position="484"/>
        <end position="496"/>
    </location>
</feature>
<name>A0A8H5G6A4_9AGAR</name>
<reference evidence="2 3" key="1">
    <citation type="journal article" date="2020" name="ISME J.">
        <title>Uncovering the hidden diversity of litter-decomposition mechanisms in mushroom-forming fungi.</title>
        <authorList>
            <person name="Floudas D."/>
            <person name="Bentzer J."/>
            <person name="Ahren D."/>
            <person name="Johansson T."/>
            <person name="Persson P."/>
            <person name="Tunlid A."/>
        </authorList>
    </citation>
    <scope>NUCLEOTIDE SEQUENCE [LARGE SCALE GENOMIC DNA]</scope>
    <source>
        <strain evidence="2 3">CBS 146.42</strain>
    </source>
</reference>
<feature type="compositionally biased region" description="Polar residues" evidence="1">
    <location>
        <begin position="631"/>
        <end position="641"/>
    </location>
</feature>
<feature type="compositionally biased region" description="Polar residues" evidence="1">
    <location>
        <begin position="445"/>
        <end position="472"/>
    </location>
</feature>
<dbReference type="EMBL" id="JAACJO010000004">
    <property type="protein sequence ID" value="KAF5359126.1"/>
    <property type="molecule type" value="Genomic_DNA"/>
</dbReference>
<dbReference type="AlphaFoldDB" id="A0A8H5G6A4"/>
<dbReference type="InterPro" id="IPR053205">
    <property type="entry name" value="GHMP_kinase_L-arabinokinase"/>
</dbReference>
<keyword evidence="3" id="KW-1185">Reference proteome</keyword>
<feature type="region of interest" description="Disordered" evidence="1">
    <location>
        <begin position="612"/>
        <end position="658"/>
    </location>
</feature>
<feature type="region of interest" description="Disordered" evidence="1">
    <location>
        <begin position="180"/>
        <end position="211"/>
    </location>
</feature>
<organism evidence="2 3">
    <name type="scientific">Leucocoprinus leucothites</name>
    <dbReference type="NCBI Taxonomy" id="201217"/>
    <lineage>
        <taxon>Eukaryota</taxon>
        <taxon>Fungi</taxon>
        <taxon>Dikarya</taxon>
        <taxon>Basidiomycota</taxon>
        <taxon>Agaricomycotina</taxon>
        <taxon>Agaricomycetes</taxon>
        <taxon>Agaricomycetidae</taxon>
        <taxon>Agaricales</taxon>
        <taxon>Agaricineae</taxon>
        <taxon>Agaricaceae</taxon>
        <taxon>Leucocoprinus</taxon>
    </lineage>
</organism>
<accession>A0A8H5G6A4</accession>
<feature type="compositionally biased region" description="Basic and acidic residues" evidence="1">
    <location>
        <begin position="473"/>
        <end position="483"/>
    </location>
</feature>
<feature type="region of interest" description="Disordered" evidence="1">
    <location>
        <begin position="433"/>
        <end position="496"/>
    </location>
</feature>
<dbReference type="PANTHER" id="PTHR38134:SF2">
    <property type="entry name" value="GALACTOKINASE"/>
    <property type="match status" value="1"/>
</dbReference>
<feature type="compositionally biased region" description="Polar residues" evidence="1">
    <location>
        <begin position="354"/>
        <end position="366"/>
    </location>
</feature>
<feature type="region of interest" description="Disordered" evidence="1">
    <location>
        <begin position="351"/>
        <end position="406"/>
    </location>
</feature>
<proteinExistence type="predicted"/>
<dbReference type="Proteomes" id="UP000559027">
    <property type="component" value="Unassembled WGS sequence"/>
</dbReference>
<evidence type="ECO:0000256" key="1">
    <source>
        <dbReference type="SAM" id="MobiDB-lite"/>
    </source>
</evidence>
<dbReference type="OrthoDB" id="1684102at2759"/>
<sequence>MDTLVFAYYCSGHGYGHATRVSAFARHLLSLSLPRRLTIHIVSSAPRHVFADSIACGALYRYADIDPVIVQPLAYRVDRQKSVQVLEEFLAKKDAMLDRERAWLTDIGANCVLSDAAFLGWCVLRALLYTSDIDGLNLPSSFSLAAKSACIPSVLITNFTFDSVYSYLATSLVDSPAQTSITPSSSTLSPSPSTATDASISSTSSDQLLPDTPIPESTLAPLVQQLHEGYQHADLLLRLPGHIPIPSFLSQPALPSSEWVDPILNKFHPSVTNHLLSPLDSNLPLHSPKSFPSTELTVPRSVRAAPLLVRPPSPHIYTPEGRAEFLKKTGLPDFKGMKILVVSFGGQVFKRPGSSRTSSRIQSRFPSQEALAPEPKIEKRPYSKRASRNYHNFQTTSTSMDGLALKPRDMNTRVSGLRLDLDALDKGLRTHIKSKSSDTAKRYTNRTGTPHYSDENASGYVSSDIDNNGGTSSHRESDHESRPNKNSGIIFSPENTTTPVLDRAEYITAPNLSKRRHTLPRRRHRSHDLNAHRRYLATPSHLLIPGAPPASKPAQTIMRTPSLGKANGNGRLPSLGGVEVVKVPEMCVIPPTPKPSLFGNAGAIGMAEVEGLTRTPSSSSSSSGDSEVSPVFTTTSQTSTHVSDEGFENEAEEGEGEAGLLPDEHWIAVICGVSKEQWNAENEEGGLPEGFYVAPRDVYMPDLIAVGDVVLGKLGYGMTSECVDACTPFVYVSRPLFIEEHGLRMYLDQEGVGIELSRSGYENGDWAKSVEEAYCKGWEIKEAKRRKEYEFYKMLKKLDEQGVDGGDERRLSERERQGREMARGVVEWVDKIREEMGRRVKGKKKSLQLACLEGAATAAPVTSLPDLQPLGCEVKGIMVA</sequence>
<evidence type="ECO:0000313" key="3">
    <source>
        <dbReference type="Proteomes" id="UP000559027"/>
    </source>
</evidence>
<feature type="compositionally biased region" description="Polar residues" evidence="1">
    <location>
        <begin position="389"/>
        <end position="400"/>
    </location>
</feature>
<evidence type="ECO:0000313" key="2">
    <source>
        <dbReference type="EMBL" id="KAF5359126.1"/>
    </source>
</evidence>
<protein>
    <recommendedName>
        <fullName evidence="4">L-arabinokinase</fullName>
    </recommendedName>
</protein>
<feature type="compositionally biased region" description="Acidic residues" evidence="1">
    <location>
        <begin position="645"/>
        <end position="656"/>
    </location>
</feature>
<dbReference type="PANTHER" id="PTHR38134">
    <property type="entry name" value="SLR1395 PROTEIN"/>
    <property type="match status" value="1"/>
</dbReference>
<gene>
    <name evidence="2" type="ORF">D9756_003292</name>
</gene>